<dbReference type="Proteomes" id="UP000008631">
    <property type="component" value="Chromosome"/>
</dbReference>
<dbReference type="Pfam" id="PF01263">
    <property type="entry name" value="Aldose_epim"/>
    <property type="match status" value="1"/>
</dbReference>
<dbReference type="PANTHER" id="PTHR10091:SF0">
    <property type="entry name" value="GALACTOSE MUTAROTASE"/>
    <property type="match status" value="1"/>
</dbReference>
<dbReference type="EMBL" id="CP002353">
    <property type="protein sequence ID" value="ADV61328.1"/>
    <property type="molecule type" value="Genomic_DNA"/>
</dbReference>
<dbReference type="FunCoup" id="E8R1Q6">
    <property type="interactions" value="26"/>
</dbReference>
<reference evidence="1 2" key="2">
    <citation type="journal article" date="2011" name="Stand. Genomic Sci.">
        <title>Complete genome sequence of Isosphaera pallida type strain (IS1B).</title>
        <authorList>
            <consortium name="US DOE Joint Genome Institute (JGI-PGF)"/>
            <person name="Goker M."/>
            <person name="Cleland D."/>
            <person name="Saunders E."/>
            <person name="Lapidus A."/>
            <person name="Nolan M."/>
            <person name="Lucas S."/>
            <person name="Hammon N."/>
            <person name="Deshpande S."/>
            <person name="Cheng J.F."/>
            <person name="Tapia R."/>
            <person name="Han C."/>
            <person name="Goodwin L."/>
            <person name="Pitluck S."/>
            <person name="Liolios K."/>
            <person name="Pagani I."/>
            <person name="Ivanova N."/>
            <person name="Mavromatis K."/>
            <person name="Pati A."/>
            <person name="Chen A."/>
            <person name="Palaniappan K."/>
            <person name="Land M."/>
            <person name="Hauser L."/>
            <person name="Chang Y.J."/>
            <person name="Jeffries C.D."/>
            <person name="Detter J.C."/>
            <person name="Beck B."/>
            <person name="Woyke T."/>
            <person name="Bristow J."/>
            <person name="Eisen J.A."/>
            <person name="Markowitz V."/>
            <person name="Hugenholtz P."/>
            <person name="Kyrpides N.C."/>
            <person name="Klenk H.P."/>
        </authorList>
    </citation>
    <scope>NUCLEOTIDE SEQUENCE [LARGE SCALE GENOMIC DNA]</scope>
    <source>
        <strain evidence="2">ATCC 43644 / DSM 9630 / IS1B</strain>
    </source>
</reference>
<dbReference type="RefSeq" id="WP_013563617.1">
    <property type="nucleotide sequence ID" value="NC_014962.1"/>
</dbReference>
<dbReference type="GO" id="GO:0006006">
    <property type="term" value="P:glucose metabolic process"/>
    <property type="evidence" value="ECO:0007669"/>
    <property type="project" value="TreeGrafter"/>
</dbReference>
<protein>
    <submittedName>
        <fullName evidence="1">Aldose 1-epimerase</fullName>
    </submittedName>
</protein>
<dbReference type="Gene3D" id="2.70.98.10">
    <property type="match status" value="1"/>
</dbReference>
<accession>E8R1Q6</accession>
<dbReference type="STRING" id="575540.Isop_0737"/>
<keyword evidence="2" id="KW-1185">Reference proteome</keyword>
<dbReference type="CDD" id="cd01081">
    <property type="entry name" value="Aldose_epim"/>
    <property type="match status" value="1"/>
</dbReference>
<dbReference type="eggNOG" id="COG2017">
    <property type="taxonomic scope" value="Bacteria"/>
</dbReference>
<dbReference type="SUPFAM" id="SSF74650">
    <property type="entry name" value="Galactose mutarotase-like"/>
    <property type="match status" value="1"/>
</dbReference>
<dbReference type="OrthoDB" id="9795355at2"/>
<dbReference type="AlphaFoldDB" id="E8R1Q6"/>
<evidence type="ECO:0000313" key="1">
    <source>
        <dbReference type="EMBL" id="ADV61328.1"/>
    </source>
</evidence>
<dbReference type="InterPro" id="IPR008183">
    <property type="entry name" value="Aldose_1/G6P_1-epimerase"/>
</dbReference>
<dbReference type="InParanoid" id="E8R1Q6"/>
<dbReference type="HOGENOM" id="CLU_052486_2_0_0"/>
<name>E8R1Q6_ISOPI</name>
<dbReference type="PANTHER" id="PTHR10091">
    <property type="entry name" value="ALDOSE-1-EPIMERASE"/>
    <property type="match status" value="1"/>
</dbReference>
<evidence type="ECO:0000313" key="2">
    <source>
        <dbReference type="Proteomes" id="UP000008631"/>
    </source>
</evidence>
<dbReference type="InterPro" id="IPR014718">
    <property type="entry name" value="GH-type_carb-bd"/>
</dbReference>
<reference key="1">
    <citation type="submission" date="2010-11" db="EMBL/GenBank/DDBJ databases">
        <title>The complete sequence of chromosome of Isophaera pallida ATCC 43644.</title>
        <authorList>
            <consortium name="US DOE Joint Genome Institute (JGI-PGF)"/>
            <person name="Lucas S."/>
            <person name="Copeland A."/>
            <person name="Lapidus A."/>
            <person name="Bruce D."/>
            <person name="Goodwin L."/>
            <person name="Pitluck S."/>
            <person name="Kyrpides N."/>
            <person name="Mavromatis K."/>
            <person name="Pagani I."/>
            <person name="Ivanova N."/>
            <person name="Saunders E."/>
            <person name="Brettin T."/>
            <person name="Detter J.C."/>
            <person name="Han C."/>
            <person name="Tapia R."/>
            <person name="Land M."/>
            <person name="Hauser L."/>
            <person name="Markowitz V."/>
            <person name="Cheng J.-F."/>
            <person name="Hugenholtz P."/>
            <person name="Woyke T."/>
            <person name="Wu D."/>
            <person name="Eisen J.A."/>
        </authorList>
    </citation>
    <scope>NUCLEOTIDE SEQUENCE</scope>
    <source>
        <strain>ATCC 43644</strain>
    </source>
</reference>
<gene>
    <name evidence="1" type="ordered locus">Isop_0737</name>
</gene>
<dbReference type="GO" id="GO:0030246">
    <property type="term" value="F:carbohydrate binding"/>
    <property type="evidence" value="ECO:0007669"/>
    <property type="project" value="InterPro"/>
</dbReference>
<dbReference type="KEGG" id="ipa:Isop_0737"/>
<dbReference type="InterPro" id="IPR011013">
    <property type="entry name" value="Gal_mutarotase_sf_dom"/>
</dbReference>
<proteinExistence type="predicted"/>
<dbReference type="GO" id="GO:0033499">
    <property type="term" value="P:galactose catabolic process via UDP-galactose, Leloir pathway"/>
    <property type="evidence" value="ECO:0007669"/>
    <property type="project" value="TreeGrafter"/>
</dbReference>
<dbReference type="GO" id="GO:0004034">
    <property type="term" value="F:aldose 1-epimerase activity"/>
    <property type="evidence" value="ECO:0007669"/>
    <property type="project" value="TreeGrafter"/>
</dbReference>
<organism evidence="1 2">
    <name type="scientific">Isosphaera pallida (strain ATCC 43644 / DSM 9630 / IS1B)</name>
    <dbReference type="NCBI Taxonomy" id="575540"/>
    <lineage>
        <taxon>Bacteria</taxon>
        <taxon>Pseudomonadati</taxon>
        <taxon>Planctomycetota</taxon>
        <taxon>Planctomycetia</taxon>
        <taxon>Isosphaerales</taxon>
        <taxon>Isosphaeraceae</taxon>
        <taxon>Isosphaera</taxon>
    </lineage>
</organism>
<sequence>MSDFRVRTSQAGSVTLHHLQDAQSGAEATVSAGYGFNLFDLKLPIGGRVRPILYAAEGFATSPRDPARNGIPILFPFPNRIAGGRYTFGGKTYQLPINLKPNAIHGFVMDTPWEVTVFEATPQGARITGRHILSQQAPASLPLWPSDAVLEVTYTLAGRMLRMDIAVTNPTAHDLPYGFGIHPYFHLPLDPDSDNARTKVIIPASKRWVLNEFLPTGEVEPVPSELDFRQGKPMKGLTLDDVFTGLEPEGQPQRRVCRLVDETLNAEVQLSFGPEFRELVAYTPPGDGRIISLEPYTQTTDAINLQGRGIDAGLRVLKHGERDELVIEFSTVDL</sequence>